<keyword evidence="4" id="KW-0443">Lipid metabolism</keyword>
<keyword evidence="3" id="KW-0276">Fatty acid metabolism</keyword>
<proteinExistence type="inferred from homology"/>
<dbReference type="PANTHER" id="PTHR43272">
    <property type="entry name" value="LONG-CHAIN-FATTY-ACID--COA LIGASE"/>
    <property type="match status" value="1"/>
</dbReference>
<dbReference type="PROSITE" id="PS00455">
    <property type="entry name" value="AMP_BINDING"/>
    <property type="match status" value="1"/>
</dbReference>
<evidence type="ECO:0000256" key="3">
    <source>
        <dbReference type="ARBA" id="ARBA00022832"/>
    </source>
</evidence>
<evidence type="ECO:0000313" key="10">
    <source>
        <dbReference type="Proteomes" id="UP001354931"/>
    </source>
</evidence>
<dbReference type="InterPro" id="IPR045851">
    <property type="entry name" value="AMP-bd_C_sf"/>
</dbReference>
<dbReference type="RefSeq" id="WP_326013639.1">
    <property type="nucleotide sequence ID" value="NZ_JAOZYC010000001.1"/>
</dbReference>
<evidence type="ECO:0000256" key="1">
    <source>
        <dbReference type="ARBA" id="ARBA00006432"/>
    </source>
</evidence>
<name>A0ABU6EY22_9ACTN</name>
<evidence type="ECO:0000259" key="8">
    <source>
        <dbReference type="Pfam" id="PF00501"/>
    </source>
</evidence>
<comment type="similarity">
    <text evidence="1">Belongs to the ATP-dependent AMP-binding enzyme family.</text>
</comment>
<dbReference type="InterPro" id="IPR042099">
    <property type="entry name" value="ANL_N_sf"/>
</dbReference>
<dbReference type="CDD" id="cd05907">
    <property type="entry name" value="VL_LC_FACS_like"/>
    <property type="match status" value="1"/>
</dbReference>
<feature type="compositionally biased region" description="Basic and acidic residues" evidence="7">
    <location>
        <begin position="613"/>
        <end position="622"/>
    </location>
</feature>
<accession>A0ABU6EY22</accession>
<dbReference type="Proteomes" id="UP001354931">
    <property type="component" value="Unassembled WGS sequence"/>
</dbReference>
<comment type="caution">
    <text evidence="9">The sequence shown here is derived from an EMBL/GenBank/DDBJ whole genome shotgun (WGS) entry which is preliminary data.</text>
</comment>
<dbReference type="SUPFAM" id="SSF56801">
    <property type="entry name" value="Acetyl-CoA synthetase-like"/>
    <property type="match status" value="1"/>
</dbReference>
<evidence type="ECO:0000256" key="4">
    <source>
        <dbReference type="ARBA" id="ARBA00023098"/>
    </source>
</evidence>
<comment type="catalytic activity">
    <reaction evidence="5">
        <text>a long-chain fatty acid + ATP + CoA = a long-chain fatty acyl-CoA + AMP + diphosphate</text>
        <dbReference type="Rhea" id="RHEA:15421"/>
        <dbReference type="ChEBI" id="CHEBI:30616"/>
        <dbReference type="ChEBI" id="CHEBI:33019"/>
        <dbReference type="ChEBI" id="CHEBI:57287"/>
        <dbReference type="ChEBI" id="CHEBI:57560"/>
        <dbReference type="ChEBI" id="CHEBI:83139"/>
        <dbReference type="ChEBI" id="CHEBI:456215"/>
        <dbReference type="EC" id="6.2.1.3"/>
    </reaction>
    <physiologicalReaction direction="left-to-right" evidence="5">
        <dbReference type="Rhea" id="RHEA:15422"/>
    </physiologicalReaction>
</comment>
<feature type="region of interest" description="Disordered" evidence="7">
    <location>
        <begin position="602"/>
        <end position="622"/>
    </location>
</feature>
<dbReference type="InterPro" id="IPR000873">
    <property type="entry name" value="AMP-dep_synth/lig_dom"/>
</dbReference>
<dbReference type="PANTHER" id="PTHR43272:SF32">
    <property type="entry name" value="AMP-DEPENDENT SYNTHETASE_LIGASE DOMAIN-CONTAINING PROTEIN"/>
    <property type="match status" value="1"/>
</dbReference>
<dbReference type="Gene3D" id="3.40.50.12780">
    <property type="entry name" value="N-terminal domain of ligase-like"/>
    <property type="match status" value="1"/>
</dbReference>
<protein>
    <recommendedName>
        <fullName evidence="6">Acyl-CoA synthetase</fullName>
    </recommendedName>
</protein>
<reference evidence="9 10" key="1">
    <citation type="submission" date="2022-10" db="EMBL/GenBank/DDBJ databases">
        <authorList>
            <person name="Xie J."/>
            <person name="Shen N."/>
        </authorList>
    </citation>
    <scope>NUCLEOTIDE SEQUENCE [LARGE SCALE GENOMIC DNA]</scope>
    <source>
        <strain evidence="9 10">YIM65594</strain>
    </source>
</reference>
<evidence type="ECO:0000313" key="9">
    <source>
        <dbReference type="EMBL" id="MEB8336075.1"/>
    </source>
</evidence>
<organism evidence="9 10">
    <name type="scientific">Streptomyces endophyticus</name>
    <dbReference type="NCBI Taxonomy" id="714166"/>
    <lineage>
        <taxon>Bacteria</taxon>
        <taxon>Bacillati</taxon>
        <taxon>Actinomycetota</taxon>
        <taxon>Actinomycetes</taxon>
        <taxon>Kitasatosporales</taxon>
        <taxon>Streptomycetaceae</taxon>
        <taxon>Streptomyces</taxon>
    </lineage>
</organism>
<keyword evidence="2" id="KW-0436">Ligase</keyword>
<evidence type="ECO:0000256" key="6">
    <source>
        <dbReference type="ARBA" id="ARBA00032875"/>
    </source>
</evidence>
<dbReference type="InterPro" id="IPR020845">
    <property type="entry name" value="AMP-binding_CS"/>
</dbReference>
<keyword evidence="10" id="KW-1185">Reference proteome</keyword>
<dbReference type="Pfam" id="PF23562">
    <property type="entry name" value="AMP-binding_C_3"/>
    <property type="match status" value="1"/>
</dbReference>
<dbReference type="Gene3D" id="3.30.300.30">
    <property type="match status" value="1"/>
</dbReference>
<evidence type="ECO:0000256" key="5">
    <source>
        <dbReference type="ARBA" id="ARBA00024484"/>
    </source>
</evidence>
<gene>
    <name evidence="9" type="ORF">OKJ99_00885</name>
</gene>
<dbReference type="Pfam" id="PF00501">
    <property type="entry name" value="AMP-binding"/>
    <property type="match status" value="1"/>
</dbReference>
<feature type="domain" description="AMP-dependent synthetase/ligase" evidence="8">
    <location>
        <begin position="20"/>
        <end position="433"/>
    </location>
</feature>
<evidence type="ECO:0000256" key="7">
    <source>
        <dbReference type="SAM" id="MobiDB-lite"/>
    </source>
</evidence>
<evidence type="ECO:0000256" key="2">
    <source>
        <dbReference type="ARBA" id="ARBA00022598"/>
    </source>
</evidence>
<sequence>MTSTEPLRQSVDGLTITKLLRRNAQEFGDRPALTTGIGPDAGTLTWTQLRAETAALTRGLGQLGLSRGDRLLIAMSKRAEHWVTDLAAAHIGALPCSTYDTLSTEQIGVIARHSAATVLVLEGEEQVRRWAPVLDDLPHLRAVVVLDWSAAPTDDPRFVSYAAVRNALPPDDAAFETLTDAVTTDQPLALVYTSGTTGDPKGVVLSHRNVIHESVMQEQLVPLPEHPRSVAYLPMAHIAERVLGIYMPICSAGHVTICPSPDQLLPALQKVRPHGFFGVPRVWEKLTTGLRTQLAALPEQQATALAQAQKTALEVFRLRSAGKDVPTELAEQLQTLDELALRPLRAAIGFDDCLRAFSGAAPIPTAVLEFLASVGLPVYEVWGLSETTGAATVSTPDVFALGSVGRPGPGIEVREAKDGELFVRGPVVFSGYLQADGDIASGTDADGWLPTGDVGTVDSRGIVTVTDRKKELIITAGGKNIAPTKIESLLRAHPLIGQAVAIGDRRRYLTALLVLDEEAAPHWARANGLPTTRLDELAVHADVLTALDAAVEEANAVLSRVEQVKRYRVVAGPWTAETGELTPKLSLRRRAIDDLYAATIESLYEPDEPNESDESHASAGKE</sequence>
<dbReference type="EMBL" id="JAOZYC010000001">
    <property type="protein sequence ID" value="MEB8336075.1"/>
    <property type="molecule type" value="Genomic_DNA"/>
</dbReference>